<dbReference type="InterPro" id="IPR037138">
    <property type="entry name" value="His_deacetylse_dom_sf"/>
</dbReference>
<keyword evidence="4" id="KW-0678">Repressor</keyword>
<name>A0A077ZE57_TRITR</name>
<comment type="subcellular location">
    <subcellularLocation>
        <location evidence="1">Nucleus</location>
    </subcellularLocation>
</comment>
<organism evidence="12 13">
    <name type="scientific">Trichuris trichiura</name>
    <name type="common">Whipworm</name>
    <name type="synonym">Trichocephalus trichiurus</name>
    <dbReference type="NCBI Taxonomy" id="36087"/>
    <lineage>
        <taxon>Eukaryota</taxon>
        <taxon>Metazoa</taxon>
        <taxon>Ecdysozoa</taxon>
        <taxon>Nematoda</taxon>
        <taxon>Enoplea</taxon>
        <taxon>Dorylaimia</taxon>
        <taxon>Trichinellida</taxon>
        <taxon>Trichuridae</taxon>
        <taxon>Trichuris</taxon>
    </lineage>
</organism>
<dbReference type="GO" id="GO:0000118">
    <property type="term" value="C:histone deacetylase complex"/>
    <property type="evidence" value="ECO:0007669"/>
    <property type="project" value="TreeGrafter"/>
</dbReference>
<comment type="similarity">
    <text evidence="2">Belongs to the histone deacetylase family. HD type 2 subfamily.</text>
</comment>
<dbReference type="EC" id="3.5.1.98" evidence="3"/>
<protein>
    <recommendedName>
        <fullName evidence="3">histone deacetylase</fullName>
        <ecNumber evidence="3">3.5.1.98</ecNumber>
    </recommendedName>
</protein>
<dbReference type="PRINTS" id="PR01270">
    <property type="entry name" value="HDASUPER"/>
</dbReference>
<dbReference type="AlphaFoldDB" id="A0A077ZE57"/>
<dbReference type="SUPFAM" id="SSF52768">
    <property type="entry name" value="Arginase/deacetylase"/>
    <property type="match status" value="1"/>
</dbReference>
<accession>A0A077ZE57</accession>
<keyword evidence="8" id="KW-0804">Transcription</keyword>
<dbReference type="STRING" id="36087.A0A077ZE57"/>
<evidence type="ECO:0000256" key="9">
    <source>
        <dbReference type="ARBA" id="ARBA00023242"/>
    </source>
</evidence>
<evidence type="ECO:0000256" key="4">
    <source>
        <dbReference type="ARBA" id="ARBA00022491"/>
    </source>
</evidence>
<proteinExistence type="inferred from homology"/>
<evidence type="ECO:0000313" key="13">
    <source>
        <dbReference type="Proteomes" id="UP000030665"/>
    </source>
</evidence>
<reference evidence="12" key="1">
    <citation type="submission" date="2014-01" db="EMBL/GenBank/DDBJ databases">
        <authorList>
            <person name="Aslett M."/>
        </authorList>
    </citation>
    <scope>NUCLEOTIDE SEQUENCE</scope>
</reference>
<evidence type="ECO:0000259" key="11">
    <source>
        <dbReference type="Pfam" id="PF00850"/>
    </source>
</evidence>
<keyword evidence="6" id="KW-0156">Chromatin regulator</keyword>
<evidence type="ECO:0000256" key="2">
    <source>
        <dbReference type="ARBA" id="ARBA00007738"/>
    </source>
</evidence>
<gene>
    <name evidence="12" type="ORF">TTRE_0000642701</name>
</gene>
<dbReference type="Gene3D" id="3.40.800.20">
    <property type="entry name" value="Histone deacetylase domain"/>
    <property type="match status" value="1"/>
</dbReference>
<keyword evidence="5" id="KW-0378">Hydrolase</keyword>
<dbReference type="EMBL" id="HG806269">
    <property type="protein sequence ID" value="CDW58124.1"/>
    <property type="molecule type" value="Genomic_DNA"/>
</dbReference>
<keyword evidence="7" id="KW-0805">Transcription regulation</keyword>
<dbReference type="Proteomes" id="UP000030665">
    <property type="component" value="Unassembled WGS sequence"/>
</dbReference>
<dbReference type="InterPro" id="IPR023696">
    <property type="entry name" value="Ureohydrolase_dom_sf"/>
</dbReference>
<dbReference type="PANTHER" id="PTHR10625:SF5">
    <property type="entry name" value="HISTONE DEACETYLASE"/>
    <property type="match status" value="1"/>
</dbReference>
<keyword evidence="9" id="KW-0539">Nucleus</keyword>
<dbReference type="GO" id="GO:0040029">
    <property type="term" value="P:epigenetic regulation of gene expression"/>
    <property type="evidence" value="ECO:0007669"/>
    <property type="project" value="TreeGrafter"/>
</dbReference>
<dbReference type="InterPro" id="IPR000286">
    <property type="entry name" value="HDACs"/>
</dbReference>
<evidence type="ECO:0000256" key="10">
    <source>
        <dbReference type="ARBA" id="ARBA00048287"/>
    </source>
</evidence>
<dbReference type="PANTHER" id="PTHR10625">
    <property type="entry name" value="HISTONE DEACETYLASE HDAC1-RELATED"/>
    <property type="match status" value="1"/>
</dbReference>
<evidence type="ECO:0000256" key="5">
    <source>
        <dbReference type="ARBA" id="ARBA00022801"/>
    </source>
</evidence>
<evidence type="ECO:0000313" key="12">
    <source>
        <dbReference type="EMBL" id="CDW58124.1"/>
    </source>
</evidence>
<dbReference type="Pfam" id="PF00850">
    <property type="entry name" value="Hist_deacetyl"/>
    <property type="match status" value="1"/>
</dbReference>
<keyword evidence="13" id="KW-1185">Reference proteome</keyword>
<dbReference type="GO" id="GO:0141221">
    <property type="term" value="F:histone deacetylase activity, hydrolytic mechanism"/>
    <property type="evidence" value="ECO:0007669"/>
    <property type="project" value="UniProtKB-EC"/>
</dbReference>
<evidence type="ECO:0000256" key="6">
    <source>
        <dbReference type="ARBA" id="ARBA00022853"/>
    </source>
</evidence>
<feature type="domain" description="Histone deacetylase" evidence="11">
    <location>
        <begin position="11"/>
        <end position="111"/>
    </location>
</feature>
<reference evidence="12" key="2">
    <citation type="submission" date="2014-03" db="EMBL/GenBank/DDBJ databases">
        <title>The whipworm genome and dual-species transcriptomics of an intimate host-pathogen interaction.</title>
        <authorList>
            <person name="Foth B.J."/>
            <person name="Tsai I.J."/>
            <person name="Reid A.J."/>
            <person name="Bancroft A.J."/>
            <person name="Nichol S."/>
            <person name="Tracey A."/>
            <person name="Holroyd N."/>
            <person name="Cotton J.A."/>
            <person name="Stanley E.J."/>
            <person name="Zarowiecki M."/>
            <person name="Liu J.Z."/>
            <person name="Huckvale T."/>
            <person name="Cooper P.J."/>
            <person name="Grencis R.K."/>
            <person name="Berriman M."/>
        </authorList>
    </citation>
    <scope>NUCLEOTIDE SEQUENCE [LARGE SCALE GENOMIC DNA]</scope>
</reference>
<evidence type="ECO:0000256" key="7">
    <source>
        <dbReference type="ARBA" id="ARBA00023015"/>
    </source>
</evidence>
<dbReference type="InterPro" id="IPR023801">
    <property type="entry name" value="His_deacetylse_dom"/>
</dbReference>
<sequence>MERKKLEKDCDQYDSIYQRRRSSECASSVCRFVLVVARVGVEGKCASSVALVRPPGHHAMKNESNGFCFFNNVGIGATFALNHLAAKRILIIDSDVLYGQGLKKPFTGARHPLLFSPQELIGDLSAIHKRTRREWHWQL</sequence>
<evidence type="ECO:0000256" key="3">
    <source>
        <dbReference type="ARBA" id="ARBA00012111"/>
    </source>
</evidence>
<dbReference type="OrthoDB" id="424012at2759"/>
<evidence type="ECO:0000256" key="8">
    <source>
        <dbReference type="ARBA" id="ARBA00023163"/>
    </source>
</evidence>
<comment type="catalytic activity">
    <reaction evidence="10">
        <text>N(6)-acetyl-L-lysyl-[histone] + H2O = L-lysyl-[histone] + acetate</text>
        <dbReference type="Rhea" id="RHEA:58196"/>
        <dbReference type="Rhea" id="RHEA-COMP:9845"/>
        <dbReference type="Rhea" id="RHEA-COMP:11338"/>
        <dbReference type="ChEBI" id="CHEBI:15377"/>
        <dbReference type="ChEBI" id="CHEBI:29969"/>
        <dbReference type="ChEBI" id="CHEBI:30089"/>
        <dbReference type="ChEBI" id="CHEBI:61930"/>
        <dbReference type="EC" id="3.5.1.98"/>
    </reaction>
</comment>
<evidence type="ECO:0000256" key="1">
    <source>
        <dbReference type="ARBA" id="ARBA00004123"/>
    </source>
</evidence>